<dbReference type="InterPro" id="IPR001670">
    <property type="entry name" value="ADH_Fe/GldA"/>
</dbReference>
<evidence type="ECO:0000259" key="7">
    <source>
        <dbReference type="Pfam" id="PF25137"/>
    </source>
</evidence>
<evidence type="ECO:0000313" key="9">
    <source>
        <dbReference type="Proteomes" id="UP000075455"/>
    </source>
</evidence>
<dbReference type="Gene3D" id="3.40.50.1970">
    <property type="match status" value="1"/>
</dbReference>
<accession>A0A150LLV9</accession>
<keyword evidence="2 8" id="KW-0560">Oxidoreductase</keyword>
<organism evidence="8 9">
    <name type="scientific">Saccharococcus caldoxylosilyticus</name>
    <dbReference type="NCBI Taxonomy" id="81408"/>
    <lineage>
        <taxon>Bacteria</taxon>
        <taxon>Bacillati</taxon>
        <taxon>Bacillota</taxon>
        <taxon>Bacilli</taxon>
        <taxon>Bacillales</taxon>
        <taxon>Anoxybacillaceae</taxon>
        <taxon>Saccharococcus</taxon>
    </lineage>
</organism>
<dbReference type="GO" id="GO:0046872">
    <property type="term" value="F:metal ion binding"/>
    <property type="evidence" value="ECO:0007669"/>
    <property type="project" value="InterPro"/>
</dbReference>
<reference evidence="8 9" key="1">
    <citation type="submission" date="2016-01" db="EMBL/GenBank/DDBJ databases">
        <title>Draft Genome Sequences of Seven Thermophilic Sporeformers Isolated from Foods.</title>
        <authorList>
            <person name="Berendsen E.M."/>
            <person name="Wells-Bennik M.H."/>
            <person name="Krawcyk A.O."/>
            <person name="De Jong A."/>
            <person name="Holsappel S."/>
            <person name="Eijlander R.T."/>
            <person name="Kuipers O.P."/>
        </authorList>
    </citation>
    <scope>NUCLEOTIDE SEQUENCE [LARGE SCALE GENOMIC DNA]</scope>
    <source>
        <strain evidence="8 9">B4119</strain>
    </source>
</reference>
<dbReference type="PROSITE" id="PS00913">
    <property type="entry name" value="ADH_IRON_1"/>
    <property type="match status" value="1"/>
</dbReference>
<evidence type="ECO:0000313" key="8">
    <source>
        <dbReference type="EMBL" id="KYD13190.1"/>
    </source>
</evidence>
<evidence type="ECO:0000256" key="2">
    <source>
        <dbReference type="ARBA" id="ARBA00023002"/>
    </source>
</evidence>
<dbReference type="GO" id="GO:0004022">
    <property type="term" value="F:alcohol dehydrogenase (NAD+) activity"/>
    <property type="evidence" value="ECO:0007669"/>
    <property type="project" value="UniProtKB-ARBA"/>
</dbReference>
<dbReference type="Gene3D" id="1.20.1090.10">
    <property type="entry name" value="Dehydroquinate synthase-like - alpha domain"/>
    <property type="match status" value="1"/>
</dbReference>
<feature type="domain" description="Alcohol dehydrogenase iron-type/glycerol dehydrogenase GldA" evidence="6">
    <location>
        <begin position="30"/>
        <end position="198"/>
    </location>
</feature>
<comment type="catalytic activity">
    <reaction evidence="4">
        <text>a long-chain primary fatty alcohol + 2 NAD(+) + H2O = a long-chain fatty acid + 2 NADH + 3 H(+)</text>
        <dbReference type="Rhea" id="RHEA:17977"/>
        <dbReference type="ChEBI" id="CHEBI:15377"/>
        <dbReference type="ChEBI" id="CHEBI:15378"/>
        <dbReference type="ChEBI" id="CHEBI:57540"/>
        <dbReference type="ChEBI" id="CHEBI:57560"/>
        <dbReference type="ChEBI" id="CHEBI:57945"/>
        <dbReference type="ChEBI" id="CHEBI:77396"/>
        <dbReference type="EC" id="1.1.1.192"/>
    </reaction>
</comment>
<dbReference type="PANTHER" id="PTHR11496">
    <property type="entry name" value="ALCOHOL DEHYDROGENASE"/>
    <property type="match status" value="1"/>
</dbReference>
<evidence type="ECO:0000256" key="3">
    <source>
        <dbReference type="ARBA" id="ARBA00023027"/>
    </source>
</evidence>
<keyword evidence="3" id="KW-0520">NAD</keyword>
<dbReference type="PATRIC" id="fig|81408.3.peg.3919"/>
<evidence type="ECO:0000259" key="6">
    <source>
        <dbReference type="Pfam" id="PF00465"/>
    </source>
</evidence>
<dbReference type="eggNOG" id="COG1454">
    <property type="taxonomic scope" value="Bacteria"/>
</dbReference>
<dbReference type="InterPro" id="IPR018211">
    <property type="entry name" value="ADH_Fe_CS"/>
</dbReference>
<dbReference type="EC" id="1.1.1.192" evidence="5"/>
<comment type="similarity">
    <text evidence="1">Belongs to the iron-containing alcohol dehydrogenase family.</text>
</comment>
<dbReference type="PANTHER" id="PTHR11496:SF102">
    <property type="entry name" value="ALCOHOL DEHYDROGENASE 4"/>
    <property type="match status" value="1"/>
</dbReference>
<sequence length="418" mass="45173">MACHLHDYDIENVTKEGGETMSQVYQLLMPGRILYGRGAFNEVGKQARLFGNKVLIISDPVMEQLGNVALCEEHLRKEALPFAKYTGVDKEPTDIHVKEALEVCRTEQCDAIVAIGGGSSIDTAKAVAVMMKNEGTISDYAGNVKPFANKPLPLIAVPTTAGTGSEVTKVTVIIDTKTNVKMMISQPELLPAVAIVDPLLTVSCPPAVTAATGIDALCHAIEAYISRRAHPVADVLALSAIEAIMGNLRKSYENGNDIDAREKMAIGAMMAGAAFSNASVTLVHGMSRPIGALFHVPHGVSNAMLLPGVLEFTKESAIERLAVIVRLIKPELKTASDEEAADALILEVKKLCRDLHIPNMKTWGIEKEQFDKAVDKMAADALASGSPGNNPRVPTHEEIVQLYHVCYDYQFDHQAMRH</sequence>
<evidence type="ECO:0000256" key="1">
    <source>
        <dbReference type="ARBA" id="ARBA00007358"/>
    </source>
</evidence>
<dbReference type="CDD" id="cd08194">
    <property type="entry name" value="Fe-ADH-like"/>
    <property type="match status" value="1"/>
</dbReference>
<evidence type="ECO:0000256" key="5">
    <source>
        <dbReference type="ARBA" id="ARBA00066691"/>
    </source>
</evidence>
<dbReference type="InterPro" id="IPR039697">
    <property type="entry name" value="Alcohol_dehydrogenase_Fe"/>
</dbReference>
<gene>
    <name evidence="8" type="ORF">B4119_1729</name>
</gene>
<dbReference type="InterPro" id="IPR056798">
    <property type="entry name" value="ADH_Fe_C"/>
</dbReference>
<dbReference type="FunFam" id="3.40.50.1970:FF:000003">
    <property type="entry name" value="Alcohol dehydrogenase, iron-containing"/>
    <property type="match status" value="1"/>
</dbReference>
<evidence type="ECO:0000256" key="4">
    <source>
        <dbReference type="ARBA" id="ARBA00051567"/>
    </source>
</evidence>
<dbReference type="Pfam" id="PF00465">
    <property type="entry name" value="Fe-ADH"/>
    <property type="match status" value="1"/>
</dbReference>
<protein>
    <recommendedName>
        <fullName evidence="5">long-chain-alcohol dehydrogenase</fullName>
        <ecNumber evidence="5">1.1.1.192</ecNumber>
    </recommendedName>
</protein>
<dbReference type="AlphaFoldDB" id="A0A150LLV9"/>
<dbReference type="EMBL" id="LQYS01000052">
    <property type="protein sequence ID" value="KYD13190.1"/>
    <property type="molecule type" value="Genomic_DNA"/>
</dbReference>
<dbReference type="SUPFAM" id="SSF56796">
    <property type="entry name" value="Dehydroquinate synthase-like"/>
    <property type="match status" value="1"/>
</dbReference>
<proteinExistence type="inferred from homology"/>
<dbReference type="FunFam" id="1.20.1090.10:FF:000001">
    <property type="entry name" value="Aldehyde-alcohol dehydrogenase"/>
    <property type="match status" value="1"/>
</dbReference>
<dbReference type="Proteomes" id="UP000075455">
    <property type="component" value="Unassembled WGS sequence"/>
</dbReference>
<dbReference type="Pfam" id="PF25137">
    <property type="entry name" value="ADH_Fe_C"/>
    <property type="match status" value="1"/>
</dbReference>
<name>A0A150LLV9_9BACL</name>
<dbReference type="GO" id="GO:0050060">
    <property type="term" value="F:long-chain-alcohol dehydrogenase activity"/>
    <property type="evidence" value="ECO:0007669"/>
    <property type="project" value="UniProtKB-EC"/>
</dbReference>
<dbReference type="STRING" id="81408.B4119_1729"/>
<feature type="domain" description="Fe-containing alcohol dehydrogenase-like C-terminal" evidence="7">
    <location>
        <begin position="209"/>
        <end position="405"/>
    </location>
</feature>
<comment type="caution">
    <text evidence="8">The sequence shown here is derived from an EMBL/GenBank/DDBJ whole genome shotgun (WGS) entry which is preliminary data.</text>
</comment>